<name>B6XXI3_9BIFI</name>
<dbReference type="EMBL" id="ABXY01000029">
    <property type="protein sequence ID" value="EEB20632.1"/>
    <property type="molecule type" value="Genomic_DNA"/>
</dbReference>
<reference evidence="2 3" key="2">
    <citation type="submission" date="2008-10" db="EMBL/GenBank/DDBJ databases">
        <authorList>
            <person name="Fulton L."/>
            <person name="Clifton S."/>
            <person name="Fulton B."/>
            <person name="Xu J."/>
            <person name="Minx P."/>
            <person name="Pepin K.H."/>
            <person name="Johnson M."/>
            <person name="Bhonagiri V."/>
            <person name="Nash W.E."/>
            <person name="Mardis E.R."/>
            <person name="Wilson R.K."/>
        </authorList>
    </citation>
    <scope>NUCLEOTIDE SEQUENCE [LARGE SCALE GENOMIC DNA]</scope>
    <source>
        <strain evidence="2 3">DSM 16992</strain>
    </source>
</reference>
<evidence type="ECO:0000256" key="1">
    <source>
        <dbReference type="SAM" id="MobiDB-lite"/>
    </source>
</evidence>
<accession>B6XXI3</accession>
<dbReference type="Proteomes" id="UP000003882">
    <property type="component" value="Unassembled WGS sequence"/>
</dbReference>
<protein>
    <submittedName>
        <fullName evidence="2">Uncharacterized protein</fullName>
    </submittedName>
</protein>
<reference evidence="2 3" key="1">
    <citation type="submission" date="2008-10" db="EMBL/GenBank/DDBJ databases">
        <title>Draft genome sequence of Bifidobacterium catenulatum (DSM 16992).</title>
        <authorList>
            <person name="Sudarsanam P."/>
            <person name="Ley R."/>
            <person name="Guruge J."/>
            <person name="Turnbaugh P.J."/>
            <person name="Mahowald M."/>
            <person name="Liep D."/>
            <person name="Gordon J."/>
        </authorList>
    </citation>
    <scope>NUCLEOTIDE SEQUENCE [LARGE SCALE GENOMIC DNA]</scope>
    <source>
        <strain evidence="2 3">DSM 16992</strain>
    </source>
</reference>
<comment type="caution">
    <text evidence="2">The sequence shown here is derived from an EMBL/GenBank/DDBJ whole genome shotgun (WGS) entry which is preliminary data.</text>
</comment>
<sequence length="53" mass="5784">MAKSQTPSRSSPRWKRREPHPAAWINVNDRTNGVSVGGHPQRVLVGGVAALPR</sequence>
<dbReference type="AlphaFoldDB" id="B6XXI3"/>
<feature type="compositionally biased region" description="Polar residues" evidence="1">
    <location>
        <begin position="1"/>
        <end position="11"/>
    </location>
</feature>
<evidence type="ECO:0000313" key="3">
    <source>
        <dbReference type="Proteomes" id="UP000003882"/>
    </source>
</evidence>
<organism evidence="2 3">
    <name type="scientific">Bifidobacterium catenulatum DSM 16992 = JCM 1194 = LMG 11043</name>
    <dbReference type="NCBI Taxonomy" id="566552"/>
    <lineage>
        <taxon>Bacteria</taxon>
        <taxon>Bacillati</taxon>
        <taxon>Actinomycetota</taxon>
        <taxon>Actinomycetes</taxon>
        <taxon>Bifidobacteriales</taxon>
        <taxon>Bifidobacteriaceae</taxon>
        <taxon>Bifidobacterium</taxon>
    </lineage>
</organism>
<evidence type="ECO:0000313" key="2">
    <source>
        <dbReference type="EMBL" id="EEB20632.1"/>
    </source>
</evidence>
<proteinExistence type="predicted"/>
<feature type="region of interest" description="Disordered" evidence="1">
    <location>
        <begin position="1"/>
        <end position="20"/>
    </location>
</feature>
<gene>
    <name evidence="2" type="ORF">BIFCAT_01944</name>
</gene>